<dbReference type="Proteomes" id="UP000799118">
    <property type="component" value="Unassembled WGS sequence"/>
</dbReference>
<dbReference type="AlphaFoldDB" id="A0A6A4GUH2"/>
<gene>
    <name evidence="3" type="ORF">BT96DRAFT_946844</name>
</gene>
<evidence type="ECO:0000313" key="4">
    <source>
        <dbReference type="Proteomes" id="UP000799118"/>
    </source>
</evidence>
<dbReference type="Gene3D" id="1.20.1280.50">
    <property type="match status" value="1"/>
</dbReference>
<protein>
    <submittedName>
        <fullName evidence="3">Uncharacterized protein</fullName>
    </submittedName>
</protein>
<dbReference type="EMBL" id="ML769696">
    <property type="protein sequence ID" value="KAE9389459.1"/>
    <property type="molecule type" value="Genomic_DNA"/>
</dbReference>
<keyword evidence="1" id="KW-0175">Coiled coil</keyword>
<evidence type="ECO:0000256" key="1">
    <source>
        <dbReference type="SAM" id="Coils"/>
    </source>
</evidence>
<organism evidence="3 4">
    <name type="scientific">Gymnopus androsaceus JB14</name>
    <dbReference type="NCBI Taxonomy" id="1447944"/>
    <lineage>
        <taxon>Eukaryota</taxon>
        <taxon>Fungi</taxon>
        <taxon>Dikarya</taxon>
        <taxon>Basidiomycota</taxon>
        <taxon>Agaricomycotina</taxon>
        <taxon>Agaricomycetes</taxon>
        <taxon>Agaricomycetidae</taxon>
        <taxon>Agaricales</taxon>
        <taxon>Marasmiineae</taxon>
        <taxon>Omphalotaceae</taxon>
        <taxon>Gymnopus</taxon>
    </lineage>
</organism>
<feature type="region of interest" description="Disordered" evidence="2">
    <location>
        <begin position="16"/>
        <end position="42"/>
    </location>
</feature>
<feature type="compositionally biased region" description="Basic residues" evidence="2">
    <location>
        <begin position="16"/>
        <end position="28"/>
    </location>
</feature>
<evidence type="ECO:0000313" key="3">
    <source>
        <dbReference type="EMBL" id="KAE9389459.1"/>
    </source>
</evidence>
<keyword evidence="4" id="KW-1185">Reference proteome</keyword>
<feature type="coiled-coil region" evidence="1">
    <location>
        <begin position="96"/>
        <end position="144"/>
    </location>
</feature>
<proteinExistence type="predicted"/>
<accession>A0A6A4GUH2</accession>
<evidence type="ECO:0000256" key="2">
    <source>
        <dbReference type="SAM" id="MobiDB-lite"/>
    </source>
</evidence>
<sequence length="653" mass="72816">MHFTLMDRFRSRLQRHRTWKVSSKHQTHVQRSSQDSDDSELTNISAKTSIDTTSSVSTSSSVESLHTPSIIHDHMDLLSTNEQPSPQEALEIHALIQHKGQELLEMERSKEDLDRQRELLGQQIRLLDEKLREMADEIDSYRRVVRCSMRNIPPDVLSEIFQYYVADAGCSSSIGNATVLTHVSRTWRKVALYSSALWTTLSAPYVTNQVVANVLRRLDQVKAATGLPLKLDINLQKSSAHMQDAEFELLSSDLLHASDCADTSLEEVFPVISETITASRLETLDLIFHGSSSSPMQWPLSLVRASPALRDLRFKVPGELQDLSTLKLPHLESLILDLPTISPAALLELLRDAVPGLKSCEVHVAAIVDSDDDALSAMGMVVHSSLETFKLRVSHGGSGDCIAQLFENLTLPSARKVLLEIGHFPSNDSADARVLSDDFDLDLSWPHDSFLGFLERTSSSVTSLCLGFNPTPPESPDLNLMGGMGLTGAELEEDQVRAYLDLENVGKSLVTLHIKRDRPVWPGLLEYLTLLPTKSNFNVGDFRLPKLENIALDVDPIFQVLLMREFVKSRWYDGPSSSSYGFSRLQSFIVTLCFPDIPNVELESAAAEMVFQRIARSDRVEEVGKLNVVFQKRSYAMMPMDVPPLPSRDGLAI</sequence>
<reference evidence="3" key="1">
    <citation type="journal article" date="2019" name="Environ. Microbiol.">
        <title>Fungal ecological strategies reflected in gene transcription - a case study of two litter decomposers.</title>
        <authorList>
            <person name="Barbi F."/>
            <person name="Kohler A."/>
            <person name="Barry K."/>
            <person name="Baskaran P."/>
            <person name="Daum C."/>
            <person name="Fauchery L."/>
            <person name="Ihrmark K."/>
            <person name="Kuo A."/>
            <person name="LaButti K."/>
            <person name="Lipzen A."/>
            <person name="Morin E."/>
            <person name="Grigoriev I.V."/>
            <person name="Henrissat B."/>
            <person name="Lindahl B."/>
            <person name="Martin F."/>
        </authorList>
    </citation>
    <scope>NUCLEOTIDE SEQUENCE</scope>
    <source>
        <strain evidence="3">JB14</strain>
    </source>
</reference>
<name>A0A6A4GUH2_9AGAR</name>
<dbReference type="OrthoDB" id="2954863at2759"/>